<dbReference type="Proteomes" id="UP000007947">
    <property type="component" value="Chromosome"/>
</dbReference>
<proteinExistence type="predicted"/>
<evidence type="ECO:0000313" key="2">
    <source>
        <dbReference type="EMBL" id="BAK34249.1"/>
    </source>
</evidence>
<organism evidence="2 3">
    <name type="scientific">Microlunatus phosphovorus (strain ATCC 700054 / DSM 10555 / JCM 9379 / NBRC 101784 / NCIMB 13414 / VKM Ac-1990 / NM-1)</name>
    <dbReference type="NCBI Taxonomy" id="1032480"/>
    <lineage>
        <taxon>Bacteria</taxon>
        <taxon>Bacillati</taxon>
        <taxon>Actinomycetota</taxon>
        <taxon>Actinomycetes</taxon>
        <taxon>Propionibacteriales</taxon>
        <taxon>Propionibacteriaceae</taxon>
        <taxon>Microlunatus</taxon>
    </lineage>
</organism>
<evidence type="ECO:0000256" key="1">
    <source>
        <dbReference type="SAM" id="MobiDB-lite"/>
    </source>
</evidence>
<dbReference type="HOGENOM" id="CLU_1957067_0_0_11"/>
<dbReference type="EMBL" id="AP012204">
    <property type="protein sequence ID" value="BAK34249.1"/>
    <property type="molecule type" value="Genomic_DNA"/>
</dbReference>
<feature type="region of interest" description="Disordered" evidence="1">
    <location>
        <begin position="69"/>
        <end position="116"/>
    </location>
</feature>
<evidence type="ECO:0000313" key="3">
    <source>
        <dbReference type="Proteomes" id="UP000007947"/>
    </source>
</evidence>
<dbReference type="AlphaFoldDB" id="F5XPE1"/>
<gene>
    <name evidence="2" type="ordered locus">MLP_12350</name>
</gene>
<protein>
    <submittedName>
        <fullName evidence="2">Uncharacterized protein</fullName>
    </submittedName>
</protein>
<dbReference type="KEGG" id="mph:MLP_12350"/>
<name>F5XPE1_MICPN</name>
<keyword evidence="3" id="KW-1185">Reference proteome</keyword>
<feature type="region of interest" description="Disordered" evidence="1">
    <location>
        <begin position="1"/>
        <end position="41"/>
    </location>
</feature>
<accession>F5XPE1</accession>
<reference evidence="2 3" key="1">
    <citation type="submission" date="2011-05" db="EMBL/GenBank/DDBJ databases">
        <title>Whole genome sequence of Microlunatus phosphovorus NM-1.</title>
        <authorList>
            <person name="Hosoyama A."/>
            <person name="Sasaki K."/>
            <person name="Harada T."/>
            <person name="Igarashi R."/>
            <person name="Kawakoshi A."/>
            <person name="Sasagawa M."/>
            <person name="Fukada J."/>
            <person name="Nakamura S."/>
            <person name="Katano Y."/>
            <person name="Hanada S."/>
            <person name="Kamagata Y."/>
            <person name="Nakamura N."/>
            <person name="Yamazaki S."/>
            <person name="Fujita N."/>
        </authorList>
    </citation>
    <scope>NUCLEOTIDE SEQUENCE [LARGE SCALE GENOMIC DNA]</scope>
    <source>
        <strain evidence="3">ATCC 700054 / DSM 10555 / JCM 9379 / NBRC 101784 / NCIMB 13414 / VKM Ac-1990 / NM-1</strain>
    </source>
</reference>
<sequence>MTGDATADPGELLVGGAAPDRPHRTHAPIFAAHGHSAHQGPPPVVLILGGRCRTTTYCAAPELHRTALPSSRIEPRYPTPPRPAAGGGASHRRPARTRAPARYGRRSTPPSWDPGVRWGEPLLTCVPA</sequence>
<dbReference type="STRING" id="1032480.MLP_12350"/>